<dbReference type="GO" id="GO:0005737">
    <property type="term" value="C:cytoplasm"/>
    <property type="evidence" value="ECO:0007669"/>
    <property type="project" value="TreeGrafter"/>
</dbReference>
<dbReference type="AlphaFoldDB" id="S4PLT1"/>
<dbReference type="InterPro" id="IPR052403">
    <property type="entry name" value="LINC-complex_assoc"/>
</dbReference>
<protein>
    <submittedName>
        <fullName evidence="11">Muscle-specific protein 300</fullName>
    </submittedName>
</protein>
<proteinExistence type="inferred from homology"/>
<evidence type="ECO:0000256" key="8">
    <source>
        <dbReference type="PROSITE-ProRule" id="PRU00385"/>
    </source>
</evidence>
<keyword evidence="6 8" id="KW-0472">Membrane</keyword>
<evidence type="ECO:0000256" key="4">
    <source>
        <dbReference type="ARBA" id="ARBA00022737"/>
    </source>
</evidence>
<feature type="region of interest" description="Disordered" evidence="9">
    <location>
        <begin position="71"/>
        <end position="94"/>
    </location>
</feature>
<dbReference type="EMBL" id="GAIX01001717">
    <property type="protein sequence ID" value="JAA90843.1"/>
    <property type="molecule type" value="Transcribed_RNA"/>
</dbReference>
<organism evidence="11">
    <name type="scientific">Pararge aegeria</name>
    <name type="common">speckled wood butterfly</name>
    <dbReference type="NCBI Taxonomy" id="116150"/>
    <lineage>
        <taxon>Eukaryota</taxon>
        <taxon>Metazoa</taxon>
        <taxon>Ecdysozoa</taxon>
        <taxon>Arthropoda</taxon>
        <taxon>Hexapoda</taxon>
        <taxon>Insecta</taxon>
        <taxon>Pterygota</taxon>
        <taxon>Neoptera</taxon>
        <taxon>Endopterygota</taxon>
        <taxon>Lepidoptera</taxon>
        <taxon>Glossata</taxon>
        <taxon>Ditrysia</taxon>
        <taxon>Papilionoidea</taxon>
        <taxon>Nymphalidae</taxon>
        <taxon>Satyrinae</taxon>
        <taxon>Satyrini</taxon>
        <taxon>Parargina</taxon>
        <taxon>Pararge</taxon>
    </lineage>
</organism>
<dbReference type="Pfam" id="PF10541">
    <property type="entry name" value="KASH"/>
    <property type="match status" value="1"/>
</dbReference>
<evidence type="ECO:0000256" key="1">
    <source>
        <dbReference type="ARBA" id="ARBA00004126"/>
    </source>
</evidence>
<dbReference type="PANTHER" id="PTHR47535">
    <property type="entry name" value="MUSCLE-SPECIFIC PROTEIN 300 KDA, ISOFORM G"/>
    <property type="match status" value="1"/>
</dbReference>
<feature type="topological domain" description="Cytoplasmic" evidence="8">
    <location>
        <begin position="1"/>
        <end position="47"/>
    </location>
</feature>
<evidence type="ECO:0000256" key="3">
    <source>
        <dbReference type="ARBA" id="ARBA00022692"/>
    </source>
</evidence>
<dbReference type="SMART" id="SM01249">
    <property type="entry name" value="KASH"/>
    <property type="match status" value="1"/>
</dbReference>
<evidence type="ECO:0000259" key="10">
    <source>
        <dbReference type="PROSITE" id="PS51049"/>
    </source>
</evidence>
<keyword evidence="7" id="KW-0539">Nucleus</keyword>
<keyword evidence="4" id="KW-0677">Repeat</keyword>
<reference evidence="11" key="1">
    <citation type="journal article" date="2013" name="BMC Genomics">
        <title>Unscrambling butterfly oogenesis.</title>
        <authorList>
            <person name="Carter J.M."/>
            <person name="Baker S.C."/>
            <person name="Pink R."/>
            <person name="Carter D.R."/>
            <person name="Collins A."/>
            <person name="Tomlin J."/>
            <person name="Gibbs M."/>
            <person name="Breuker C.J."/>
        </authorList>
    </citation>
    <scope>NUCLEOTIDE SEQUENCE</scope>
    <source>
        <tissue evidence="11">Ovary</tissue>
    </source>
</reference>
<feature type="topological domain" description="Perinuclear space" evidence="8">
    <location>
        <begin position="69"/>
        <end position="94"/>
    </location>
</feature>
<comment type="subcellular location">
    <subcellularLocation>
        <location evidence="1">Nucleus membrane</location>
    </subcellularLocation>
</comment>
<evidence type="ECO:0000256" key="5">
    <source>
        <dbReference type="ARBA" id="ARBA00022989"/>
    </source>
</evidence>
<evidence type="ECO:0000256" key="2">
    <source>
        <dbReference type="ARBA" id="ARBA00008619"/>
    </source>
</evidence>
<dbReference type="GO" id="GO:0051015">
    <property type="term" value="F:actin filament binding"/>
    <property type="evidence" value="ECO:0007669"/>
    <property type="project" value="TreeGrafter"/>
</dbReference>
<keyword evidence="5" id="KW-1133">Transmembrane helix</keyword>
<dbReference type="GO" id="GO:0005640">
    <property type="term" value="C:nuclear outer membrane"/>
    <property type="evidence" value="ECO:0007669"/>
    <property type="project" value="TreeGrafter"/>
</dbReference>
<feature type="domain" description="KASH" evidence="10">
    <location>
        <begin position="39"/>
        <end position="94"/>
    </location>
</feature>
<keyword evidence="3 8" id="KW-0812">Transmembrane</keyword>
<dbReference type="InterPro" id="IPR012315">
    <property type="entry name" value="KASH"/>
</dbReference>
<reference evidence="11" key="2">
    <citation type="submission" date="2013-05" db="EMBL/GenBank/DDBJ databases">
        <authorList>
            <person name="Carter J.-M."/>
            <person name="Baker S.C."/>
            <person name="Pink R."/>
            <person name="Carter D.R.F."/>
            <person name="Collins A."/>
            <person name="Tomlin J."/>
            <person name="Gibbs M."/>
            <person name="Breuker C.J."/>
        </authorList>
    </citation>
    <scope>NUCLEOTIDE SEQUENCE</scope>
    <source>
        <tissue evidence="11">Ovary</tissue>
    </source>
</reference>
<evidence type="ECO:0000313" key="11">
    <source>
        <dbReference type="EMBL" id="JAA90843.1"/>
    </source>
</evidence>
<dbReference type="GO" id="GO:0034993">
    <property type="term" value="C:meiotic nuclear membrane microtubule tethering complex"/>
    <property type="evidence" value="ECO:0007669"/>
    <property type="project" value="TreeGrafter"/>
</dbReference>
<evidence type="ECO:0000256" key="9">
    <source>
        <dbReference type="SAM" id="MobiDB-lite"/>
    </source>
</evidence>
<accession>S4PLT1</accession>
<dbReference type="PANTHER" id="PTHR47535:SF1">
    <property type="entry name" value="NESPRIN-1"/>
    <property type="match status" value="1"/>
</dbReference>
<dbReference type="PROSITE" id="PS51049">
    <property type="entry name" value="KASH"/>
    <property type="match status" value="1"/>
</dbReference>
<sequence>MEGDEEQLPAMSLPPLDENDVILSEEREEQELGRVQRGLRFVCRVARASLPFQALLLLLLGAAALAPLSPHGDCRGPAPSLQPVLRYPHGPPPL</sequence>
<name>S4PLT1_9NEOP</name>
<evidence type="ECO:0000256" key="6">
    <source>
        <dbReference type="ARBA" id="ARBA00023136"/>
    </source>
</evidence>
<comment type="similarity">
    <text evidence="2">Belongs to the nesprin family.</text>
</comment>
<dbReference type="GO" id="GO:0007097">
    <property type="term" value="P:nuclear migration"/>
    <property type="evidence" value="ECO:0007669"/>
    <property type="project" value="TreeGrafter"/>
</dbReference>
<evidence type="ECO:0000256" key="7">
    <source>
        <dbReference type="ARBA" id="ARBA00023242"/>
    </source>
</evidence>